<keyword evidence="3" id="KW-0813">Transport</keyword>
<dbReference type="PANTHER" id="PTHR30483:SF6">
    <property type="entry name" value="PERIPLASMIC BINDING PROTEIN OF ABC TRANSPORTER FOR NATURAL AMINO ACIDS"/>
    <property type="match status" value="1"/>
</dbReference>
<keyword evidence="3" id="KW-0029">Amino-acid transport</keyword>
<dbReference type="InterPro" id="IPR022478">
    <property type="entry name" value="ABC_transptr_sub-bd_PQQ"/>
</dbReference>
<evidence type="ECO:0000313" key="6">
    <source>
        <dbReference type="Proteomes" id="UP000094472"/>
    </source>
</evidence>
<reference evidence="5 6" key="1">
    <citation type="journal article" date="2016" name="Environ. Microbiol.">
        <title>New Methyloceanibacter diversity from North Sea sediments includes methanotroph containing solely the soluble methane monooxygenase.</title>
        <authorList>
            <person name="Vekeman B."/>
            <person name="Kerckhof F.M."/>
            <person name="Cremers G."/>
            <person name="de Vos P."/>
            <person name="Vandamme P."/>
            <person name="Boon N."/>
            <person name="Op den Camp H.J."/>
            <person name="Heylen K."/>
        </authorList>
    </citation>
    <scope>NUCLEOTIDE SEQUENCE [LARGE SCALE GENOMIC DNA]</scope>
    <source>
        <strain evidence="5 6">R-67175</strain>
    </source>
</reference>
<comment type="similarity">
    <text evidence="1">Belongs to the leucine-binding protein family.</text>
</comment>
<organism evidence="5 6">
    <name type="scientific">Methyloceanibacter superfactus</name>
    <dbReference type="NCBI Taxonomy" id="1774969"/>
    <lineage>
        <taxon>Bacteria</taxon>
        <taxon>Pseudomonadati</taxon>
        <taxon>Pseudomonadota</taxon>
        <taxon>Alphaproteobacteria</taxon>
        <taxon>Hyphomicrobiales</taxon>
        <taxon>Hyphomicrobiaceae</taxon>
        <taxon>Methyloceanibacter</taxon>
    </lineage>
</organism>
<evidence type="ECO:0000256" key="2">
    <source>
        <dbReference type="ARBA" id="ARBA00022729"/>
    </source>
</evidence>
<dbReference type="InterPro" id="IPR028082">
    <property type="entry name" value="Peripla_BP_I"/>
</dbReference>
<dbReference type="Pfam" id="PF13458">
    <property type="entry name" value="Peripla_BP_6"/>
    <property type="match status" value="1"/>
</dbReference>
<keyword evidence="2" id="KW-0732">Signal</keyword>
<dbReference type="STRING" id="1774969.AUC69_15285"/>
<dbReference type="AlphaFoldDB" id="A0A1E3VRH7"/>
<dbReference type="NCBIfam" id="TIGR03863">
    <property type="entry name" value="PQQ_ABC_bind"/>
    <property type="match status" value="1"/>
</dbReference>
<dbReference type="CDD" id="cd06268">
    <property type="entry name" value="PBP1_ABC_transporter_LIVBP-like"/>
    <property type="match status" value="1"/>
</dbReference>
<evidence type="ECO:0000259" key="4">
    <source>
        <dbReference type="Pfam" id="PF13458"/>
    </source>
</evidence>
<evidence type="ECO:0000256" key="3">
    <source>
        <dbReference type="ARBA" id="ARBA00022970"/>
    </source>
</evidence>
<dbReference type="GO" id="GO:0006865">
    <property type="term" value="P:amino acid transport"/>
    <property type="evidence" value="ECO:0007669"/>
    <property type="project" value="UniProtKB-KW"/>
</dbReference>
<evidence type="ECO:0000256" key="1">
    <source>
        <dbReference type="ARBA" id="ARBA00010062"/>
    </source>
</evidence>
<dbReference type="EMBL" id="LPWF01000030">
    <property type="protein sequence ID" value="ODR96134.1"/>
    <property type="molecule type" value="Genomic_DNA"/>
</dbReference>
<dbReference type="SUPFAM" id="SSF53822">
    <property type="entry name" value="Periplasmic binding protein-like I"/>
    <property type="match status" value="1"/>
</dbReference>
<evidence type="ECO:0000313" key="5">
    <source>
        <dbReference type="EMBL" id="ODR96134.1"/>
    </source>
</evidence>
<gene>
    <name evidence="5" type="ORF">AUC69_15285</name>
</gene>
<dbReference type="PANTHER" id="PTHR30483">
    <property type="entry name" value="LEUCINE-SPECIFIC-BINDING PROTEIN"/>
    <property type="match status" value="1"/>
</dbReference>
<dbReference type="Proteomes" id="UP000094472">
    <property type="component" value="Unassembled WGS sequence"/>
</dbReference>
<keyword evidence="6" id="KW-1185">Reference proteome</keyword>
<dbReference type="InterPro" id="IPR051010">
    <property type="entry name" value="BCAA_transport"/>
</dbReference>
<dbReference type="InterPro" id="IPR028081">
    <property type="entry name" value="Leu-bd"/>
</dbReference>
<sequence>MEQVPVDGDAVAALRGLVASGHRFVLVDAPAETLLRLSDSVKGQDVLLFNVRAPEVNLRQEDCRANVLHTAPDLAMLADGLAQYLVWKRWQRWFVVSGVYPEDRAFLAALRRSAKRFGATIVEEREYKETPGARRSDSGQQLIQLQMPVFTQGAPDYDVLVVADRKEVFGPYLPYRTWDPRPVAGTAGLTAMSWHPAHEQWGATQMQNRFQRFAKRFMWPVDYQAWVAVRAIGEAASRTGSGDFAAINDYLRGDKFDLAAFKGQKVTFRKWDGQMRQPIIIAGPDLPVSTSPQAGFLHEHAEVDTLGIDAPESKCKF</sequence>
<feature type="domain" description="Leucine-binding protein" evidence="4">
    <location>
        <begin position="10"/>
        <end position="128"/>
    </location>
</feature>
<protein>
    <recommendedName>
        <fullName evidence="4">Leucine-binding protein domain-containing protein</fullName>
    </recommendedName>
</protein>
<dbReference type="Gene3D" id="3.40.50.2300">
    <property type="match status" value="4"/>
</dbReference>
<comment type="caution">
    <text evidence="5">The sequence shown here is derived from an EMBL/GenBank/DDBJ whole genome shotgun (WGS) entry which is preliminary data.</text>
</comment>
<proteinExistence type="inferred from homology"/>
<accession>A0A1E3VRH7</accession>
<name>A0A1E3VRH7_9HYPH</name>